<reference evidence="14" key="1">
    <citation type="journal article" date="2019" name="Int. J. Syst. Evol. Microbiol.">
        <title>The Global Catalogue of Microorganisms (GCM) 10K type strain sequencing project: providing services to taxonomists for standard genome sequencing and annotation.</title>
        <authorList>
            <consortium name="The Broad Institute Genomics Platform"/>
            <consortium name="The Broad Institute Genome Sequencing Center for Infectious Disease"/>
            <person name="Wu L."/>
            <person name="Ma J."/>
        </authorList>
    </citation>
    <scope>NUCLEOTIDE SEQUENCE [LARGE SCALE GENOMIC DNA]</scope>
    <source>
        <strain evidence="14">CCUG 56608</strain>
    </source>
</reference>
<comment type="caution">
    <text evidence="13">The sequence shown here is derived from an EMBL/GenBank/DDBJ whole genome shotgun (WGS) entry which is preliminary data.</text>
</comment>
<evidence type="ECO:0000256" key="1">
    <source>
        <dbReference type="ARBA" id="ARBA00000553"/>
    </source>
</evidence>
<evidence type="ECO:0000256" key="12">
    <source>
        <dbReference type="RuleBase" id="RU361274"/>
    </source>
</evidence>
<comment type="similarity">
    <text evidence="4 12">Belongs to the purine nucleoside phosphorylase YfiH/LACC1 family.</text>
</comment>
<keyword evidence="7" id="KW-0378">Hydrolase</keyword>
<evidence type="ECO:0000256" key="6">
    <source>
        <dbReference type="ARBA" id="ARBA00022723"/>
    </source>
</evidence>
<evidence type="ECO:0000256" key="9">
    <source>
        <dbReference type="ARBA" id="ARBA00047989"/>
    </source>
</evidence>
<gene>
    <name evidence="13" type="primary">pgeF</name>
    <name evidence="13" type="ORF">ACFQ19_14505</name>
</gene>
<dbReference type="PANTHER" id="PTHR30616">
    <property type="entry name" value="UNCHARACTERIZED PROTEIN YFIH"/>
    <property type="match status" value="1"/>
</dbReference>
<name>A0ABW3NIF1_9BACI</name>
<proteinExistence type="inferred from homology"/>
<comment type="catalytic activity">
    <reaction evidence="11">
        <text>S-methyl-5'-thioadenosine + phosphate = 5-(methylsulfanyl)-alpha-D-ribose 1-phosphate + adenine</text>
        <dbReference type="Rhea" id="RHEA:11852"/>
        <dbReference type="ChEBI" id="CHEBI:16708"/>
        <dbReference type="ChEBI" id="CHEBI:17509"/>
        <dbReference type="ChEBI" id="CHEBI:43474"/>
        <dbReference type="ChEBI" id="CHEBI:58533"/>
        <dbReference type="EC" id="2.4.2.28"/>
    </reaction>
    <physiologicalReaction direction="left-to-right" evidence="11">
        <dbReference type="Rhea" id="RHEA:11853"/>
    </physiologicalReaction>
</comment>
<evidence type="ECO:0000313" key="13">
    <source>
        <dbReference type="EMBL" id="MFD1067219.1"/>
    </source>
</evidence>
<protein>
    <recommendedName>
        <fullName evidence="12">Purine nucleoside phosphorylase</fullName>
    </recommendedName>
</protein>
<dbReference type="InterPro" id="IPR011324">
    <property type="entry name" value="Cytotoxic_necrot_fac-like_cat"/>
</dbReference>
<comment type="catalytic activity">
    <reaction evidence="10">
        <text>adenosine + phosphate = alpha-D-ribose 1-phosphate + adenine</text>
        <dbReference type="Rhea" id="RHEA:27642"/>
        <dbReference type="ChEBI" id="CHEBI:16335"/>
        <dbReference type="ChEBI" id="CHEBI:16708"/>
        <dbReference type="ChEBI" id="CHEBI:43474"/>
        <dbReference type="ChEBI" id="CHEBI:57720"/>
        <dbReference type="EC" id="2.4.2.1"/>
    </reaction>
    <physiologicalReaction direction="left-to-right" evidence="10">
        <dbReference type="Rhea" id="RHEA:27643"/>
    </physiologicalReaction>
</comment>
<dbReference type="Gene3D" id="3.60.140.10">
    <property type="entry name" value="CNF1/YfiH-like putative cysteine hydrolases"/>
    <property type="match status" value="1"/>
</dbReference>
<dbReference type="InterPro" id="IPR003730">
    <property type="entry name" value="Cu_polyphenol_OxRdtase"/>
</dbReference>
<dbReference type="PANTHER" id="PTHR30616:SF2">
    <property type="entry name" value="PURINE NUCLEOSIDE PHOSPHORYLASE LACC1"/>
    <property type="match status" value="1"/>
</dbReference>
<evidence type="ECO:0000256" key="5">
    <source>
        <dbReference type="ARBA" id="ARBA00022679"/>
    </source>
</evidence>
<dbReference type="EMBL" id="JBHTKK010000019">
    <property type="protein sequence ID" value="MFD1067219.1"/>
    <property type="molecule type" value="Genomic_DNA"/>
</dbReference>
<evidence type="ECO:0000313" key="14">
    <source>
        <dbReference type="Proteomes" id="UP001597041"/>
    </source>
</evidence>
<dbReference type="CDD" id="cd16833">
    <property type="entry name" value="YfiH"/>
    <property type="match status" value="1"/>
</dbReference>
<evidence type="ECO:0000256" key="4">
    <source>
        <dbReference type="ARBA" id="ARBA00007353"/>
    </source>
</evidence>
<evidence type="ECO:0000256" key="7">
    <source>
        <dbReference type="ARBA" id="ARBA00022801"/>
    </source>
</evidence>
<evidence type="ECO:0000256" key="11">
    <source>
        <dbReference type="ARBA" id="ARBA00049893"/>
    </source>
</evidence>
<evidence type="ECO:0000256" key="3">
    <source>
        <dbReference type="ARBA" id="ARBA00003215"/>
    </source>
</evidence>
<keyword evidence="6" id="KW-0479">Metal-binding</keyword>
<organism evidence="13 14">
    <name type="scientific">Oceanobacillus locisalsi</name>
    <dbReference type="NCBI Taxonomy" id="546107"/>
    <lineage>
        <taxon>Bacteria</taxon>
        <taxon>Bacillati</taxon>
        <taxon>Bacillota</taxon>
        <taxon>Bacilli</taxon>
        <taxon>Bacillales</taxon>
        <taxon>Bacillaceae</taxon>
        <taxon>Oceanobacillus</taxon>
    </lineage>
</organism>
<sequence>MEPFQQKSETRLHLSAWETEIPGLVAGFTTKNGGVSEGAFGQLNMGLHVADEEKKVLANRRILGRELHLPLNRWICGEQVHGIKVYPAGSEDAGKGSVSYDSSIPGVDGLLINATDSILGTAFFADCVPLFFVDPAARIAGIAHAGWKGTVGQIAWEMVQKLQEAGASLENVKVTVGPSISKEHYIVDDNVISYLTEEQKQKYTEEVSPHQYLLDLKNLNVDILVQSGIFRHNIEVTKYCTYRDEELFFSHRRDNGKTGRMLGFIGFAETEGVMED</sequence>
<keyword evidence="14" id="KW-1185">Reference proteome</keyword>
<comment type="cofactor">
    <cofactor evidence="2">
        <name>Zn(2+)</name>
        <dbReference type="ChEBI" id="CHEBI:29105"/>
    </cofactor>
</comment>
<dbReference type="InterPro" id="IPR038371">
    <property type="entry name" value="Cu_polyphenol_OxRdtase_sf"/>
</dbReference>
<comment type="function">
    <text evidence="3">Purine nucleoside enzyme that catalyzes the phosphorolysis of adenosine and inosine nucleosides, yielding D-ribose 1-phosphate and the respective free bases, adenine and hypoxanthine. Also catalyzes the phosphorolysis of S-methyl-5'-thioadenosine into adenine and S-methyl-5-thio-alpha-D-ribose 1-phosphate. Also has adenosine deaminase activity.</text>
</comment>
<dbReference type="Proteomes" id="UP001597041">
    <property type="component" value="Unassembled WGS sequence"/>
</dbReference>
<evidence type="ECO:0000256" key="8">
    <source>
        <dbReference type="ARBA" id="ARBA00022833"/>
    </source>
</evidence>
<comment type="catalytic activity">
    <reaction evidence="1">
        <text>inosine + phosphate = alpha-D-ribose 1-phosphate + hypoxanthine</text>
        <dbReference type="Rhea" id="RHEA:27646"/>
        <dbReference type="ChEBI" id="CHEBI:17368"/>
        <dbReference type="ChEBI" id="CHEBI:17596"/>
        <dbReference type="ChEBI" id="CHEBI:43474"/>
        <dbReference type="ChEBI" id="CHEBI:57720"/>
        <dbReference type="EC" id="2.4.2.1"/>
    </reaction>
    <physiologicalReaction direction="left-to-right" evidence="1">
        <dbReference type="Rhea" id="RHEA:27647"/>
    </physiologicalReaction>
</comment>
<evidence type="ECO:0000256" key="10">
    <source>
        <dbReference type="ARBA" id="ARBA00048968"/>
    </source>
</evidence>
<dbReference type="Pfam" id="PF02578">
    <property type="entry name" value="Cu-oxidase_4"/>
    <property type="match status" value="1"/>
</dbReference>
<keyword evidence="8" id="KW-0862">Zinc</keyword>
<dbReference type="RefSeq" id="WP_379593277.1">
    <property type="nucleotide sequence ID" value="NZ_JBHTKK010000019.1"/>
</dbReference>
<evidence type="ECO:0000256" key="2">
    <source>
        <dbReference type="ARBA" id="ARBA00001947"/>
    </source>
</evidence>
<keyword evidence="5" id="KW-0808">Transferase</keyword>
<accession>A0ABW3NIF1</accession>
<dbReference type="SUPFAM" id="SSF64438">
    <property type="entry name" value="CNF1/YfiH-like putative cysteine hydrolases"/>
    <property type="match status" value="1"/>
</dbReference>
<comment type="catalytic activity">
    <reaction evidence="9">
        <text>adenosine + H2O + H(+) = inosine + NH4(+)</text>
        <dbReference type="Rhea" id="RHEA:24408"/>
        <dbReference type="ChEBI" id="CHEBI:15377"/>
        <dbReference type="ChEBI" id="CHEBI:15378"/>
        <dbReference type="ChEBI" id="CHEBI:16335"/>
        <dbReference type="ChEBI" id="CHEBI:17596"/>
        <dbReference type="ChEBI" id="CHEBI:28938"/>
        <dbReference type="EC" id="3.5.4.4"/>
    </reaction>
    <physiologicalReaction direction="left-to-right" evidence="9">
        <dbReference type="Rhea" id="RHEA:24409"/>
    </physiologicalReaction>
</comment>
<dbReference type="NCBIfam" id="TIGR00726">
    <property type="entry name" value="peptidoglycan editing factor PgeF"/>
    <property type="match status" value="1"/>
</dbReference>